<dbReference type="PROSITE" id="PS50157">
    <property type="entry name" value="ZINC_FINGER_C2H2_2"/>
    <property type="match status" value="2"/>
</dbReference>
<dbReference type="InterPro" id="IPR036236">
    <property type="entry name" value="Znf_C2H2_sf"/>
</dbReference>
<keyword evidence="3" id="KW-0677">Repeat</keyword>
<evidence type="ECO:0000256" key="1">
    <source>
        <dbReference type="ARBA" id="ARBA00004123"/>
    </source>
</evidence>
<keyword evidence="11" id="KW-1185">Reference proteome</keyword>
<feature type="region of interest" description="Disordered" evidence="8">
    <location>
        <begin position="45"/>
        <end position="65"/>
    </location>
</feature>
<evidence type="ECO:0000256" key="6">
    <source>
        <dbReference type="ARBA" id="ARBA00023242"/>
    </source>
</evidence>
<feature type="domain" description="C2H2-type" evidence="9">
    <location>
        <begin position="355"/>
        <end position="382"/>
    </location>
</feature>
<evidence type="ECO:0000256" key="7">
    <source>
        <dbReference type="PROSITE-ProRule" id="PRU00042"/>
    </source>
</evidence>
<accession>A0AAV5RFG5</accession>
<comment type="caution">
    <text evidence="10">The sequence shown here is derived from an EMBL/GenBank/DDBJ whole genome shotgun (WGS) entry which is preliminary data.</text>
</comment>
<evidence type="ECO:0000256" key="2">
    <source>
        <dbReference type="ARBA" id="ARBA00022723"/>
    </source>
</evidence>
<feature type="domain" description="C2H2-type" evidence="9">
    <location>
        <begin position="383"/>
        <end position="412"/>
    </location>
</feature>
<evidence type="ECO:0000256" key="3">
    <source>
        <dbReference type="ARBA" id="ARBA00022737"/>
    </source>
</evidence>
<dbReference type="Proteomes" id="UP001362899">
    <property type="component" value="Unassembled WGS sequence"/>
</dbReference>
<name>A0AAV5RFG5_STABA</name>
<dbReference type="PANTHER" id="PTHR40626:SF11">
    <property type="entry name" value="ZINC FINGER PROTEIN YPR022C"/>
    <property type="match status" value="1"/>
</dbReference>
<evidence type="ECO:0000256" key="4">
    <source>
        <dbReference type="ARBA" id="ARBA00022771"/>
    </source>
</evidence>
<dbReference type="EMBL" id="BTGC01000003">
    <property type="protein sequence ID" value="GMM49941.1"/>
    <property type="molecule type" value="Genomic_DNA"/>
</dbReference>
<dbReference type="InterPro" id="IPR013087">
    <property type="entry name" value="Znf_C2H2_type"/>
</dbReference>
<dbReference type="GO" id="GO:0000981">
    <property type="term" value="F:DNA-binding transcription factor activity, RNA polymerase II-specific"/>
    <property type="evidence" value="ECO:0007669"/>
    <property type="project" value="InterPro"/>
</dbReference>
<evidence type="ECO:0000259" key="9">
    <source>
        <dbReference type="PROSITE" id="PS50157"/>
    </source>
</evidence>
<reference evidence="10 11" key="1">
    <citation type="journal article" date="2023" name="Elife">
        <title>Identification of key yeast species and microbe-microbe interactions impacting larval growth of Drosophila in the wild.</title>
        <authorList>
            <person name="Mure A."/>
            <person name="Sugiura Y."/>
            <person name="Maeda R."/>
            <person name="Honda K."/>
            <person name="Sakurai N."/>
            <person name="Takahashi Y."/>
            <person name="Watada M."/>
            <person name="Katoh T."/>
            <person name="Gotoh A."/>
            <person name="Gotoh Y."/>
            <person name="Taniguchi I."/>
            <person name="Nakamura K."/>
            <person name="Hayashi T."/>
            <person name="Katayama T."/>
            <person name="Uemura T."/>
            <person name="Hattori Y."/>
        </authorList>
    </citation>
    <scope>NUCLEOTIDE SEQUENCE [LARGE SCALE GENOMIC DNA]</scope>
    <source>
        <strain evidence="10 11">SB-73</strain>
    </source>
</reference>
<keyword evidence="2" id="KW-0479">Metal-binding</keyword>
<evidence type="ECO:0000256" key="5">
    <source>
        <dbReference type="ARBA" id="ARBA00022833"/>
    </source>
</evidence>
<dbReference type="PANTHER" id="PTHR40626">
    <property type="entry name" value="MIP31509P"/>
    <property type="match status" value="1"/>
</dbReference>
<dbReference type="GO" id="GO:0008270">
    <property type="term" value="F:zinc ion binding"/>
    <property type="evidence" value="ECO:0007669"/>
    <property type="project" value="UniProtKB-KW"/>
</dbReference>
<dbReference type="Gene3D" id="3.30.160.60">
    <property type="entry name" value="Classic Zinc Finger"/>
    <property type="match status" value="2"/>
</dbReference>
<dbReference type="GO" id="GO:0005634">
    <property type="term" value="C:nucleus"/>
    <property type="evidence" value="ECO:0007669"/>
    <property type="project" value="UniProtKB-SubCell"/>
</dbReference>
<evidence type="ECO:0000313" key="11">
    <source>
        <dbReference type="Proteomes" id="UP001362899"/>
    </source>
</evidence>
<evidence type="ECO:0000313" key="10">
    <source>
        <dbReference type="EMBL" id="GMM49941.1"/>
    </source>
</evidence>
<organism evidence="10 11">
    <name type="scientific">Starmerella bacillaris</name>
    <name type="common">Yeast</name>
    <name type="synonym">Candida zemplinina</name>
    <dbReference type="NCBI Taxonomy" id="1247836"/>
    <lineage>
        <taxon>Eukaryota</taxon>
        <taxon>Fungi</taxon>
        <taxon>Dikarya</taxon>
        <taxon>Ascomycota</taxon>
        <taxon>Saccharomycotina</taxon>
        <taxon>Dipodascomycetes</taxon>
        <taxon>Dipodascales</taxon>
        <taxon>Trichomonascaceae</taxon>
        <taxon>Starmerella</taxon>
    </lineage>
</organism>
<dbReference type="SUPFAM" id="SSF57667">
    <property type="entry name" value="beta-beta-alpha zinc fingers"/>
    <property type="match status" value="1"/>
</dbReference>
<feature type="region of interest" description="Disordered" evidence="8">
    <location>
        <begin position="134"/>
        <end position="159"/>
    </location>
</feature>
<dbReference type="PROSITE" id="PS00028">
    <property type="entry name" value="ZINC_FINGER_C2H2_1"/>
    <property type="match status" value="2"/>
</dbReference>
<keyword evidence="4 7" id="KW-0863">Zinc-finger</keyword>
<dbReference type="Pfam" id="PF00096">
    <property type="entry name" value="zf-C2H2"/>
    <property type="match status" value="2"/>
</dbReference>
<dbReference type="InterPro" id="IPR051059">
    <property type="entry name" value="VerF-like"/>
</dbReference>
<keyword evidence="5" id="KW-0862">Zinc</keyword>
<comment type="subcellular location">
    <subcellularLocation>
        <location evidence="1">Nucleus</location>
    </subcellularLocation>
</comment>
<evidence type="ECO:0000256" key="8">
    <source>
        <dbReference type="SAM" id="MobiDB-lite"/>
    </source>
</evidence>
<gene>
    <name evidence="10" type="ORF">DASB73_008990</name>
</gene>
<dbReference type="GO" id="GO:0000785">
    <property type="term" value="C:chromatin"/>
    <property type="evidence" value="ECO:0007669"/>
    <property type="project" value="TreeGrafter"/>
</dbReference>
<protein>
    <submittedName>
        <fullName evidence="10">Stress-responsive transcriptional activator</fullName>
    </submittedName>
</protein>
<dbReference type="FunFam" id="3.30.160.60:FF:002343">
    <property type="entry name" value="Zinc finger protein 33A"/>
    <property type="match status" value="1"/>
</dbReference>
<dbReference type="GO" id="GO:0000978">
    <property type="term" value="F:RNA polymerase II cis-regulatory region sequence-specific DNA binding"/>
    <property type="evidence" value="ECO:0007669"/>
    <property type="project" value="InterPro"/>
</dbReference>
<dbReference type="AlphaFoldDB" id="A0AAV5RFG5"/>
<proteinExistence type="predicted"/>
<sequence length="440" mass="49110">MSVPFNSMRRSISAGSVPSSFNDPSIYYDTIDQWSSHRTPVRSRKLSIVSPETPMRDNRGRSGSYQSPMLITPQSASPPNHMCRSFSTPLVSYPFDKSLPTPLETPLNTPLGTPITPSLKMPFESSVYKKRFASNSSSISETLEDSHRNRSVSPTSNGVNPFYQPSAFVRKSISVERQEPEIDNLHVASPIAASVSYLEHSECSPLNETDESNVLLESTDLQAKQSTDPITNASISAAAAMAANPPYELEDFVADCHAPAYHVNDLSISESHFLDQHPKSNLNAGRMNQMPEANQMSVKQQLYGNAHMHSISTLYNPMMAPMSVMPPAMHAAQAMPQMEFSMQPPKEASPEDKRYVCETCYKGFRRVEHLKRHKKTHTNERPFACPIPDCGRKFSRNDNLKAHVLTHARKSSQDSYIKSLVDAHINQTPKRRKNSTQISI</sequence>
<dbReference type="SMART" id="SM00355">
    <property type="entry name" value="ZnF_C2H2"/>
    <property type="match status" value="2"/>
</dbReference>
<keyword evidence="6" id="KW-0539">Nucleus</keyword>